<dbReference type="AlphaFoldDB" id="A0A4Y7JJR3"/>
<proteinExistence type="predicted"/>
<name>A0A4Y7JJR3_PAPSO</name>
<keyword evidence="2" id="KW-1185">Reference proteome</keyword>
<dbReference type="EMBL" id="CM010719">
    <property type="protein sequence ID" value="RZC60038.1"/>
    <property type="molecule type" value="Genomic_DNA"/>
</dbReference>
<gene>
    <name evidence="1" type="ORF">C5167_021798</name>
</gene>
<dbReference type="Proteomes" id="UP000316621">
    <property type="component" value="Chromosome 5"/>
</dbReference>
<protein>
    <submittedName>
        <fullName evidence="1">Uncharacterized protein</fullName>
    </submittedName>
</protein>
<dbReference type="Gramene" id="RZC60038">
    <property type="protein sequence ID" value="RZC60038"/>
    <property type="gene ID" value="C5167_021798"/>
</dbReference>
<accession>A0A4Y7JJR3</accession>
<organism evidence="1 2">
    <name type="scientific">Papaver somniferum</name>
    <name type="common">Opium poppy</name>
    <dbReference type="NCBI Taxonomy" id="3469"/>
    <lineage>
        <taxon>Eukaryota</taxon>
        <taxon>Viridiplantae</taxon>
        <taxon>Streptophyta</taxon>
        <taxon>Embryophyta</taxon>
        <taxon>Tracheophyta</taxon>
        <taxon>Spermatophyta</taxon>
        <taxon>Magnoliopsida</taxon>
        <taxon>Ranunculales</taxon>
        <taxon>Papaveraceae</taxon>
        <taxon>Papaveroideae</taxon>
        <taxon>Papaver</taxon>
    </lineage>
</organism>
<dbReference type="OrthoDB" id="10415064at2759"/>
<reference evidence="1 2" key="1">
    <citation type="journal article" date="2018" name="Science">
        <title>The opium poppy genome and morphinan production.</title>
        <authorList>
            <person name="Guo L."/>
            <person name="Winzer T."/>
            <person name="Yang X."/>
            <person name="Li Y."/>
            <person name="Ning Z."/>
            <person name="He Z."/>
            <person name="Teodor R."/>
            <person name="Lu Y."/>
            <person name="Bowser T.A."/>
            <person name="Graham I.A."/>
            <person name="Ye K."/>
        </authorList>
    </citation>
    <scope>NUCLEOTIDE SEQUENCE [LARGE SCALE GENOMIC DNA]</scope>
    <source>
        <strain evidence="2">cv. HN1</strain>
        <tissue evidence="1">Leaves</tissue>
    </source>
</reference>
<evidence type="ECO:0000313" key="1">
    <source>
        <dbReference type="EMBL" id="RZC60038.1"/>
    </source>
</evidence>
<evidence type="ECO:0000313" key="2">
    <source>
        <dbReference type="Proteomes" id="UP000316621"/>
    </source>
</evidence>
<sequence>MTVGKLSFDHKVDSLSRHLTSKKSEVDDILQRKGVKSAVQYMTKLATKFLQVAFQLEYKNELLGDEINNLLNDQGVNEAGNQVVENVNEVDGFETGNQGAENPHENNEMEVEEDTILPSNDEEAVNLNSDEGVSALQINFPMFNVQNISEEIDVSGLESRLQKLIHEDVGLLPSLNSSDEILSEYEPQPMDLENNIQICTLPELEEYANLQLHTLSEEVDAKLQKNG</sequence>